<accession>A0A412TZ81</accession>
<evidence type="ECO:0000256" key="1">
    <source>
        <dbReference type="ARBA" id="ARBA00004651"/>
    </source>
</evidence>
<dbReference type="AlphaFoldDB" id="A0A412TZ81"/>
<dbReference type="GO" id="GO:0005886">
    <property type="term" value="C:plasma membrane"/>
    <property type="evidence" value="ECO:0007669"/>
    <property type="project" value="UniProtKB-SubCell"/>
</dbReference>
<comment type="caution">
    <text evidence="9">The sequence shown here is derived from an EMBL/GenBank/DDBJ whole genome shotgun (WGS) entry which is preliminary data.</text>
</comment>
<gene>
    <name evidence="9" type="ORF">DWW57_01475</name>
</gene>
<evidence type="ECO:0000313" key="10">
    <source>
        <dbReference type="Proteomes" id="UP000284243"/>
    </source>
</evidence>
<evidence type="ECO:0000256" key="5">
    <source>
        <dbReference type="ARBA" id="ARBA00023136"/>
    </source>
</evidence>
<dbReference type="Pfam" id="PF12704">
    <property type="entry name" value="MacB_PCD"/>
    <property type="match status" value="1"/>
</dbReference>
<keyword evidence="2" id="KW-1003">Cell membrane</keyword>
<feature type="domain" description="ABC3 transporter permease C-terminal" evidence="7">
    <location>
        <begin position="681"/>
        <end position="794"/>
    </location>
</feature>
<comment type="subcellular location">
    <subcellularLocation>
        <location evidence="1">Cell membrane</location>
        <topology evidence="1">Multi-pass membrane protein</topology>
    </subcellularLocation>
</comment>
<feature type="transmembrane region" description="Helical" evidence="6">
    <location>
        <begin position="764"/>
        <end position="784"/>
    </location>
</feature>
<dbReference type="PANTHER" id="PTHR30572">
    <property type="entry name" value="MEMBRANE COMPONENT OF TRANSPORTER-RELATED"/>
    <property type="match status" value="1"/>
</dbReference>
<name>A0A412TZ81_9BACT</name>
<feature type="domain" description="ABC3 transporter permease C-terminal" evidence="7">
    <location>
        <begin position="288"/>
        <end position="396"/>
    </location>
</feature>
<dbReference type="Proteomes" id="UP000284243">
    <property type="component" value="Unassembled WGS sequence"/>
</dbReference>
<organism evidence="9 10">
    <name type="scientific">Odoribacter splanchnicus</name>
    <dbReference type="NCBI Taxonomy" id="28118"/>
    <lineage>
        <taxon>Bacteria</taxon>
        <taxon>Pseudomonadati</taxon>
        <taxon>Bacteroidota</taxon>
        <taxon>Bacteroidia</taxon>
        <taxon>Bacteroidales</taxon>
        <taxon>Odoribacteraceae</taxon>
        <taxon>Odoribacter</taxon>
    </lineage>
</organism>
<feature type="transmembrane region" description="Helical" evidence="6">
    <location>
        <begin position="374"/>
        <end position="398"/>
    </location>
</feature>
<feature type="transmembrane region" description="Helical" evidence="6">
    <location>
        <begin position="730"/>
        <end position="752"/>
    </location>
</feature>
<feature type="transmembrane region" description="Helical" evidence="6">
    <location>
        <begin position="419"/>
        <end position="443"/>
    </location>
</feature>
<keyword evidence="5 6" id="KW-0472">Membrane</keyword>
<feature type="transmembrane region" description="Helical" evidence="6">
    <location>
        <begin position="283"/>
        <end position="303"/>
    </location>
</feature>
<proteinExistence type="predicted"/>
<feature type="transmembrane region" description="Helical" evidence="6">
    <location>
        <begin position="336"/>
        <end position="354"/>
    </location>
</feature>
<dbReference type="EMBL" id="QRYC01000001">
    <property type="protein sequence ID" value="RGU59086.1"/>
    <property type="molecule type" value="Genomic_DNA"/>
</dbReference>
<evidence type="ECO:0000259" key="7">
    <source>
        <dbReference type="Pfam" id="PF02687"/>
    </source>
</evidence>
<reference evidence="9 10" key="1">
    <citation type="submission" date="2018-08" db="EMBL/GenBank/DDBJ databases">
        <title>A genome reference for cultivated species of the human gut microbiota.</title>
        <authorList>
            <person name="Zou Y."/>
            <person name="Xue W."/>
            <person name="Luo G."/>
        </authorList>
    </citation>
    <scope>NUCLEOTIDE SEQUENCE [LARGE SCALE GENOMIC DNA]</scope>
    <source>
        <strain evidence="9 10">AF16-14</strain>
    </source>
</reference>
<feature type="transmembrane region" description="Helical" evidence="6">
    <location>
        <begin position="678"/>
        <end position="702"/>
    </location>
</feature>
<feature type="domain" description="MacB-like periplasmic core" evidence="8">
    <location>
        <begin position="21"/>
        <end position="237"/>
    </location>
</feature>
<keyword evidence="4 6" id="KW-1133">Transmembrane helix</keyword>
<dbReference type="InterPro" id="IPR025857">
    <property type="entry name" value="MacB_PCD"/>
</dbReference>
<evidence type="ECO:0000256" key="3">
    <source>
        <dbReference type="ARBA" id="ARBA00022692"/>
    </source>
</evidence>
<dbReference type="InterPro" id="IPR050250">
    <property type="entry name" value="Macrolide_Exporter_MacB"/>
</dbReference>
<feature type="transmembrane region" description="Helical" evidence="6">
    <location>
        <begin position="20"/>
        <end position="41"/>
    </location>
</feature>
<evidence type="ECO:0000256" key="4">
    <source>
        <dbReference type="ARBA" id="ARBA00022989"/>
    </source>
</evidence>
<evidence type="ECO:0000256" key="6">
    <source>
        <dbReference type="SAM" id="Phobius"/>
    </source>
</evidence>
<dbReference type="InterPro" id="IPR003838">
    <property type="entry name" value="ABC3_permease_C"/>
</dbReference>
<dbReference type="RefSeq" id="WP_087383546.1">
    <property type="nucleotide sequence ID" value="NZ_JADMUD010000009.1"/>
</dbReference>
<keyword evidence="3 6" id="KW-0812">Transmembrane</keyword>
<dbReference type="PANTHER" id="PTHR30572:SF18">
    <property type="entry name" value="ABC-TYPE MACROLIDE FAMILY EXPORT SYSTEM PERMEASE COMPONENT 2"/>
    <property type="match status" value="1"/>
</dbReference>
<protein>
    <submittedName>
        <fullName evidence="9">Uncharacterized protein</fullName>
    </submittedName>
</protein>
<dbReference type="Pfam" id="PF02687">
    <property type="entry name" value="FtsX"/>
    <property type="match status" value="2"/>
</dbReference>
<evidence type="ECO:0000259" key="8">
    <source>
        <dbReference type="Pfam" id="PF12704"/>
    </source>
</evidence>
<sequence length="801" mass="92039">MIREYLKMIGRRILRHKIYAIINVVGFTIAFTSVLLIYMHVVKEWKTDRFHQHADQIYRVTLKSKYDQNWSSYTSAPTAPYAAKEFPGIEEYVRVADWLFDVKKATDKEYLRNKNCLQVDKQFFDLFSFPLVSGDVKQDWGKDWMVVSRKEALRYFDNENPLGQVVRVKSGWNTKDPGHEYRIVAVMEDFPAFSSLQADYVMDLSSKEDLDAWGGHGFYTYFKLNKDIDPASIEKGIPEMIERNYEYIAVGEQQFKLQPLKEVYLKSEHIAEDLPHGSRRLNVILAGVAILILFLAAGNYLMISMAQLHTQAIGIVMQRCLGADNRILFWRVFWEIVLYACIALSVSGVLVWLLHPGFVTILSSGKTYDLSVTWGEIALFLGMVVLLMVGMGLILAGWMKRHINQHSVREILQRFSGRLDMKIVLSVLQMCIFTALLACSVILTRQMNFIEKRNLGFDNQQVVNFSWDFGDTADLESVRQEIRNADPDILTYTNGDNLPLLHEDPEELSPDDQPDLKIKAYFIHGDAYYLPTYRIELAEGRNIEAESYPRIAEDFLRAEPKGFPEILVNEEFARRLGKKEVLGSLLKLGDGFRTFRIVGVVKDFHFLPLYEKIQPMVIAYELPLLSYSISVRYREGCRQKVIGHLQQLYEERFPGMAFRYTEYEFSQLYNRDTALVKMIHIFTAIAILVGGMGILAFSMFMAESRRKEVALRKVNGAGVGQIILLLDRQFLGRILLACAIGLPIAHHLMTLWLRGFAYRTELPVGLYLGVAVTCVVFVLLTVTWQIFRAARINPVDVLKNE</sequence>
<evidence type="ECO:0000313" key="9">
    <source>
        <dbReference type="EMBL" id="RGU59086.1"/>
    </source>
</evidence>
<evidence type="ECO:0000256" key="2">
    <source>
        <dbReference type="ARBA" id="ARBA00022475"/>
    </source>
</evidence>
<dbReference type="GO" id="GO:0022857">
    <property type="term" value="F:transmembrane transporter activity"/>
    <property type="evidence" value="ECO:0007669"/>
    <property type="project" value="TreeGrafter"/>
</dbReference>